<evidence type="ECO:0000313" key="5">
    <source>
        <dbReference type="Proteomes" id="UP000197781"/>
    </source>
</evidence>
<reference evidence="3 4" key="1">
    <citation type="submission" date="2015-05" db="EMBL/GenBank/DDBJ databases">
        <title>Genome sequencing project for genomic taxonomy and phylogenomics of Bacillus-like bacteria.</title>
        <authorList>
            <person name="Liu B."/>
            <person name="Wang J."/>
            <person name="Zhu Y."/>
            <person name="Liu G."/>
            <person name="Chen Q."/>
            <person name="Chen Z."/>
            <person name="Lan J."/>
            <person name="Che J."/>
            <person name="Ge C."/>
            <person name="Shi H."/>
            <person name="Pan Z."/>
            <person name="Liu X."/>
        </authorList>
    </citation>
    <scope>NUCLEOTIDE SEQUENCE [LARGE SCALE GENOMIC DNA]</scope>
    <source>
        <strain evidence="3 4">DSM 9885</strain>
    </source>
</reference>
<dbReference type="EMBL" id="BJOL01000008">
    <property type="protein sequence ID" value="GED57322.1"/>
    <property type="molecule type" value="Genomic_DNA"/>
</dbReference>
<evidence type="ECO:0000313" key="4">
    <source>
        <dbReference type="Proteomes" id="UP000035218"/>
    </source>
</evidence>
<protein>
    <submittedName>
        <fullName evidence="1">General stress protein</fullName>
    </submittedName>
</protein>
<dbReference type="NCBIfam" id="TIGR04019">
    <property type="entry name" value="B_thiol_YtxJ"/>
    <property type="match status" value="1"/>
</dbReference>
<evidence type="ECO:0000313" key="2">
    <source>
        <dbReference type="EMBL" id="GED57322.1"/>
    </source>
</evidence>
<evidence type="ECO:0000313" key="6">
    <source>
        <dbReference type="Proteomes" id="UP000319498"/>
    </source>
</evidence>
<dbReference type="Proteomes" id="UP000035218">
    <property type="component" value="Unassembled WGS sequence"/>
</dbReference>
<dbReference type="Proteomes" id="UP000319498">
    <property type="component" value="Unassembled WGS sequence"/>
</dbReference>
<reference evidence="1 5" key="2">
    <citation type="submission" date="2016-11" db="EMBL/GenBank/DDBJ databases">
        <authorList>
            <person name="Jaros S."/>
            <person name="Januszkiewicz K."/>
            <person name="Wedrychowicz H."/>
        </authorList>
    </citation>
    <scope>NUCLEOTIDE SEQUENCE [LARGE SCALE GENOMIC DNA]</scope>
    <source>
        <strain evidence="1 5">NF2</strain>
    </source>
</reference>
<keyword evidence="6" id="KW-1185">Reference proteome</keyword>
<evidence type="ECO:0000313" key="1">
    <source>
        <dbReference type="EMBL" id="ASJ55030.1"/>
    </source>
</evidence>
<dbReference type="AlphaFoldDB" id="A0A0H0SHP4"/>
<dbReference type="SUPFAM" id="SSF52833">
    <property type="entry name" value="Thioredoxin-like"/>
    <property type="match status" value="1"/>
</dbReference>
<organism evidence="1 5">
    <name type="scientific">Brevibacillus formosus</name>
    <dbReference type="NCBI Taxonomy" id="54913"/>
    <lineage>
        <taxon>Bacteria</taxon>
        <taxon>Bacillati</taxon>
        <taxon>Bacillota</taxon>
        <taxon>Bacilli</taxon>
        <taxon>Bacillales</taxon>
        <taxon>Paenibacillaceae</taxon>
        <taxon>Brevibacillus</taxon>
    </lineage>
</organism>
<dbReference type="RefSeq" id="WP_047071916.1">
    <property type="nucleotide sequence ID" value="NZ_BJOL01000008.1"/>
</dbReference>
<dbReference type="Gene3D" id="3.40.30.10">
    <property type="entry name" value="Glutaredoxin"/>
    <property type="match status" value="1"/>
</dbReference>
<dbReference type="InterPro" id="IPR036249">
    <property type="entry name" value="Thioredoxin-like_sf"/>
</dbReference>
<dbReference type="Pfam" id="PF11009">
    <property type="entry name" value="BrxC"/>
    <property type="match status" value="1"/>
</dbReference>
<reference evidence="2 6" key="3">
    <citation type="submission" date="2019-06" db="EMBL/GenBank/DDBJ databases">
        <title>Whole genome shotgun sequence of Brevibacillus formosus NBRC 15716.</title>
        <authorList>
            <person name="Hosoyama A."/>
            <person name="Uohara A."/>
            <person name="Ohji S."/>
            <person name="Ichikawa N."/>
        </authorList>
    </citation>
    <scope>NUCLEOTIDE SEQUENCE [LARGE SCALE GENOMIC DNA]</scope>
    <source>
        <strain evidence="2 6">NBRC 15716</strain>
    </source>
</reference>
<proteinExistence type="predicted"/>
<name>A0A0H0SHP4_9BACL</name>
<sequence>MSQKQLHSIEELDEFVAKNGKKLLFKHSTICPISTSAYEEFQAYLQDNQVESAVILVREDRPVSNAVADRFSIKHESPQIFLLEDGEVKWHTSHWKITKDAIGQALNA</sequence>
<evidence type="ECO:0000313" key="3">
    <source>
        <dbReference type="EMBL" id="KLH97974.1"/>
    </source>
</evidence>
<dbReference type="Proteomes" id="UP000197781">
    <property type="component" value="Chromosome"/>
</dbReference>
<gene>
    <name evidence="3" type="ORF">AA984_19120</name>
    <name evidence="2" type="ORF">BFO01nite_14540</name>
    <name evidence="1" type="ORF">BP422_16620</name>
</gene>
<dbReference type="KEGG" id="bfm:BP422_16620"/>
<dbReference type="GeneID" id="87587174"/>
<accession>A0A0H0SHP4</accession>
<dbReference type="InterPro" id="IPR022551">
    <property type="entry name" value="BrxC"/>
</dbReference>
<dbReference type="EMBL" id="CP018145">
    <property type="protein sequence ID" value="ASJ55030.1"/>
    <property type="molecule type" value="Genomic_DNA"/>
</dbReference>
<dbReference type="EMBL" id="LDCN01000005">
    <property type="protein sequence ID" value="KLH97974.1"/>
    <property type="molecule type" value="Genomic_DNA"/>
</dbReference>
<dbReference type="OrthoDB" id="677051at2"/>